<evidence type="ECO:0000313" key="2">
    <source>
        <dbReference type="WBParaSite" id="ACRNAN_scaffold28110.g10677.t1"/>
    </source>
</evidence>
<dbReference type="Proteomes" id="UP000887540">
    <property type="component" value="Unplaced"/>
</dbReference>
<protein>
    <submittedName>
        <fullName evidence="2">Uncharacterized protein</fullName>
    </submittedName>
</protein>
<name>A0A914DI43_9BILA</name>
<dbReference type="WBParaSite" id="ACRNAN_scaffold28110.g10677.t1">
    <property type="protein sequence ID" value="ACRNAN_scaffold28110.g10677.t1"/>
    <property type="gene ID" value="ACRNAN_scaffold28110.g10677"/>
</dbReference>
<reference evidence="2" key="1">
    <citation type="submission" date="2022-11" db="UniProtKB">
        <authorList>
            <consortium name="WormBaseParasite"/>
        </authorList>
    </citation>
    <scope>IDENTIFICATION</scope>
</reference>
<evidence type="ECO:0000313" key="1">
    <source>
        <dbReference type="Proteomes" id="UP000887540"/>
    </source>
</evidence>
<dbReference type="AlphaFoldDB" id="A0A914DI43"/>
<keyword evidence="1" id="KW-1185">Reference proteome</keyword>
<proteinExistence type="predicted"/>
<accession>A0A914DI43</accession>
<sequence length="105" mass="11713">MAIISASSSRMFTNYEISDEICRKQVQCLEKKYGGRIRAHTAARTIQRAATCTLAKFNTTKNPKRVPSHTSSKCLDRTIGNCNHKEFVGIPLNAAKDPPRINYVA</sequence>
<organism evidence="1 2">
    <name type="scientific">Acrobeloides nanus</name>
    <dbReference type="NCBI Taxonomy" id="290746"/>
    <lineage>
        <taxon>Eukaryota</taxon>
        <taxon>Metazoa</taxon>
        <taxon>Ecdysozoa</taxon>
        <taxon>Nematoda</taxon>
        <taxon>Chromadorea</taxon>
        <taxon>Rhabditida</taxon>
        <taxon>Tylenchina</taxon>
        <taxon>Cephalobomorpha</taxon>
        <taxon>Cephaloboidea</taxon>
        <taxon>Cephalobidae</taxon>
        <taxon>Acrobeloides</taxon>
    </lineage>
</organism>